<dbReference type="SUPFAM" id="SSF50891">
    <property type="entry name" value="Cyclophilin-like"/>
    <property type="match status" value="1"/>
</dbReference>
<dbReference type="EC" id="3.5.2.9" evidence="6"/>
<dbReference type="Gene3D" id="3.30.1360.40">
    <property type="match status" value="1"/>
</dbReference>
<keyword evidence="2 6" id="KW-0378">Hydrolase</keyword>
<keyword evidence="4" id="KW-1133">Transmembrane helix</keyword>
<dbReference type="InterPro" id="IPR010016">
    <property type="entry name" value="PxpB"/>
</dbReference>
<organism evidence="6 7">
    <name type="scientific">Gelidibacter pelagius</name>
    <dbReference type="NCBI Taxonomy" id="2819985"/>
    <lineage>
        <taxon>Bacteria</taxon>
        <taxon>Pseudomonadati</taxon>
        <taxon>Bacteroidota</taxon>
        <taxon>Flavobacteriia</taxon>
        <taxon>Flavobacteriales</taxon>
        <taxon>Flavobacteriaceae</taxon>
        <taxon>Gelidibacter</taxon>
    </lineage>
</organism>
<dbReference type="Pfam" id="PF02682">
    <property type="entry name" value="CT_C_D"/>
    <property type="match status" value="1"/>
</dbReference>
<protein>
    <submittedName>
        <fullName evidence="6">5-oxoprolinase subunit PxpB</fullName>
        <ecNumber evidence="6">3.5.2.9</ecNumber>
    </submittedName>
</protein>
<keyword evidence="4" id="KW-0812">Transmembrane</keyword>
<dbReference type="GO" id="GO:0017168">
    <property type="term" value="F:5-oxoprolinase (ATP-hydrolyzing) activity"/>
    <property type="evidence" value="ECO:0007669"/>
    <property type="project" value="UniProtKB-EC"/>
</dbReference>
<keyword evidence="7" id="KW-1185">Reference proteome</keyword>
<feature type="domain" description="Carboxyltransferase" evidence="5">
    <location>
        <begin position="6"/>
        <end position="207"/>
    </location>
</feature>
<dbReference type="InterPro" id="IPR029000">
    <property type="entry name" value="Cyclophilin-like_dom_sf"/>
</dbReference>
<keyword evidence="1" id="KW-0547">Nucleotide-binding</keyword>
<comment type="caution">
    <text evidence="6">The sequence shown here is derived from an EMBL/GenBank/DDBJ whole genome shotgun (WGS) entry which is preliminary data.</text>
</comment>
<dbReference type="PANTHER" id="PTHR34698:SF2">
    <property type="entry name" value="5-OXOPROLINASE SUBUNIT B"/>
    <property type="match status" value="1"/>
</dbReference>
<dbReference type="SUPFAM" id="SSF160467">
    <property type="entry name" value="PH0987 N-terminal domain-like"/>
    <property type="match status" value="1"/>
</dbReference>
<dbReference type="Gene3D" id="2.40.100.10">
    <property type="entry name" value="Cyclophilin-like"/>
    <property type="match status" value="1"/>
</dbReference>
<evidence type="ECO:0000259" key="5">
    <source>
        <dbReference type="SMART" id="SM00796"/>
    </source>
</evidence>
<dbReference type="Proteomes" id="UP000681315">
    <property type="component" value="Unassembled WGS sequence"/>
</dbReference>
<evidence type="ECO:0000256" key="4">
    <source>
        <dbReference type="SAM" id="Phobius"/>
    </source>
</evidence>
<reference evidence="6 7" key="1">
    <citation type="submission" date="2021-03" db="EMBL/GenBank/DDBJ databases">
        <title>Gelidibacter sp. nov., isolated from costal sediment.</title>
        <authorList>
            <person name="Lun K.-Y."/>
        </authorList>
    </citation>
    <scope>NUCLEOTIDE SEQUENCE [LARGE SCALE GENOMIC DNA]</scope>
    <source>
        <strain evidence="6 7">DF109</strain>
    </source>
</reference>
<keyword evidence="3" id="KW-0067">ATP-binding</keyword>
<evidence type="ECO:0000256" key="3">
    <source>
        <dbReference type="ARBA" id="ARBA00022840"/>
    </source>
</evidence>
<dbReference type="RefSeq" id="WP_208233355.1">
    <property type="nucleotide sequence ID" value="NZ_JAGEVG010000008.1"/>
</dbReference>
<dbReference type="PANTHER" id="PTHR34698">
    <property type="entry name" value="5-OXOPROLINASE SUBUNIT B"/>
    <property type="match status" value="1"/>
</dbReference>
<name>A0ABS3STE2_9FLAO</name>
<dbReference type="SMART" id="SM00796">
    <property type="entry name" value="AHS1"/>
    <property type="match status" value="1"/>
</dbReference>
<dbReference type="NCBIfam" id="TIGR00370">
    <property type="entry name" value="5-oxoprolinase subunit PxpB"/>
    <property type="match status" value="1"/>
</dbReference>
<gene>
    <name evidence="6" type="primary">pxpB</name>
    <name evidence="6" type="ORF">J4051_08035</name>
</gene>
<sequence length="244" mass="27679">MNKFKLTYSRFSETSILVEWPPYISPKILNDVLLFKNYLLKNDSESIIQITSAYCSILITYGFNSVDIDAQIASLKSKYDSRQDFEIRPQKLWKIPVCYDLSFALDLKELSLEKNLSIPEIVRLHSEAIYKVYFIGFLPGFLYLGGLDKGLFMPRRKSPRQHIEMGAVGIGGEQTGIYPMASPGGWNIIGNSPIAFFNPKLEQPCFAKAGDCIQFVPVDFKTHQEISSHVKNKTYKIESEAIDG</sequence>
<dbReference type="InterPro" id="IPR003833">
    <property type="entry name" value="CT_C_D"/>
</dbReference>
<evidence type="ECO:0000256" key="2">
    <source>
        <dbReference type="ARBA" id="ARBA00022801"/>
    </source>
</evidence>
<evidence type="ECO:0000313" key="7">
    <source>
        <dbReference type="Proteomes" id="UP000681315"/>
    </source>
</evidence>
<accession>A0ABS3STE2</accession>
<dbReference type="EMBL" id="JAGEVG010000008">
    <property type="protein sequence ID" value="MBO3098212.1"/>
    <property type="molecule type" value="Genomic_DNA"/>
</dbReference>
<evidence type="ECO:0000256" key="1">
    <source>
        <dbReference type="ARBA" id="ARBA00022741"/>
    </source>
</evidence>
<proteinExistence type="predicted"/>
<evidence type="ECO:0000313" key="6">
    <source>
        <dbReference type="EMBL" id="MBO3098212.1"/>
    </source>
</evidence>
<keyword evidence="4" id="KW-0472">Membrane</keyword>
<feature type="transmembrane region" description="Helical" evidence="4">
    <location>
        <begin position="128"/>
        <end position="147"/>
    </location>
</feature>